<evidence type="ECO:0000313" key="2">
    <source>
        <dbReference type="Proteomes" id="UP000007842"/>
    </source>
</evidence>
<accession>G8WTE2</accession>
<protein>
    <submittedName>
        <fullName evidence="1">Uncharacterized protein</fullName>
    </submittedName>
</protein>
<dbReference type="KEGG" id="scy:SCATT_06540"/>
<dbReference type="AlphaFoldDB" id="F8JU15"/>
<reference evidence="2" key="1">
    <citation type="submission" date="2011-12" db="EMBL/GenBank/DDBJ databases">
        <title>Complete genome sequence of Streptomyces cattleya strain DSM 46488.</title>
        <authorList>
            <person name="Ou H.-Y."/>
            <person name="Li P."/>
            <person name="Zhao C."/>
            <person name="O'Hagan D."/>
            <person name="Deng Z."/>
        </authorList>
    </citation>
    <scope>NUCLEOTIDE SEQUENCE [LARGE SCALE GENOMIC DNA]</scope>
    <source>
        <strain evidence="2">ATCC 35852 / DSM 46488 / JCM 4925 / NBRC 14057 / NRRL 8057</strain>
    </source>
</reference>
<dbReference type="HOGENOM" id="CLU_1239523_0_0_11"/>
<evidence type="ECO:0000313" key="1">
    <source>
        <dbReference type="EMBL" id="AEW93025.1"/>
    </source>
</evidence>
<dbReference type="Pfam" id="PF20062">
    <property type="entry name" value="DUF6461"/>
    <property type="match status" value="1"/>
</dbReference>
<dbReference type="Proteomes" id="UP000007842">
    <property type="component" value="Chromosome"/>
</dbReference>
<keyword evidence="2" id="KW-1185">Reference proteome</keyword>
<dbReference type="OrthoDB" id="4143706at2"/>
<dbReference type="InterPro" id="IPR045592">
    <property type="entry name" value="DUF6461"/>
</dbReference>
<dbReference type="PATRIC" id="fig|1003195.11.peg.2256"/>
<proteinExistence type="predicted"/>
<gene>
    <name evidence="1" type="ordered locus">SCATT_06540</name>
</gene>
<name>F8JU15_STREN</name>
<dbReference type="RefSeq" id="WP_014141423.1">
    <property type="nucleotide sequence ID" value="NC_016111.1"/>
</dbReference>
<organism evidence="1 2">
    <name type="scientific">Streptantibioticus cattleyicolor (strain ATCC 35852 / DSM 46488 / JCM 4925 / NBRC 14057 / NRRL 8057)</name>
    <name type="common">Streptomyces cattleya</name>
    <dbReference type="NCBI Taxonomy" id="1003195"/>
    <lineage>
        <taxon>Bacteria</taxon>
        <taxon>Bacillati</taxon>
        <taxon>Actinomycetota</taxon>
        <taxon>Actinomycetes</taxon>
        <taxon>Kitasatosporales</taxon>
        <taxon>Streptomycetaceae</taxon>
        <taxon>Streptantibioticus</taxon>
    </lineage>
</organism>
<dbReference type="EMBL" id="CP003219">
    <property type="protein sequence ID" value="AEW93025.1"/>
    <property type="molecule type" value="Genomic_DNA"/>
</dbReference>
<accession>F8JU15</accession>
<dbReference type="KEGG" id="sct:SCAT_0647"/>
<dbReference type="eggNOG" id="ENOG5031AXQ">
    <property type="taxonomic scope" value="Bacteria"/>
</dbReference>
<sequence length="214" mass="23499">MTAEHDTWDWLLNDNHPSFCLTFVERSAIDTVLRCYGADLAEAQLLTEGEAVPPDGHDGSVLRLGSLGHWTFCFETFGTRGIEDDVLRALSRHGETLCVLYGSPNYFHHWRDGRQADAFEPGNPTTTPPSADVSPFREDVERRLAAGPDGLRLVAVLDSISVHTRHRLTSQAIEGPLLTAFPPARLPAARPEPPTPVSHRGLGRFLGTIAPDET</sequence>